<sequence length="1201" mass="140163">MDLEASVIERLQKLRQWQLEQQERLLKQQQIQRQMLTQTQDCMYKALELSIQELDLKEDISVTNNSNEFVENAGIYNENLITLHGKPQMKENDVQIVNKIDLCLNENIDNSFRNIISQQKSPTQRFIEDTINIESQIKKQSKDKTMCNIKNEIKVEKQLEQFIIDGIAPLPPDKTIVNRISIDDIPISSPKKDFHTLLEERLKDSENEHLEKFNLGNKIKKKPFLKKGEGLARFKLNQQSQLSIQKTKLHTMSFTNNTKSGSKCSTNENKCNRTQYSKSAQLPKKTYHTNAAQKHLCLKNVSLPKKKVCTKSESSNTSTTYLKDYSNKMKNTVELNTSDFHSGTQKELEEVRIFELLEEKAENSSFCSTSSAVTAFLQQSTPFKVRNAGYKTENSLYNAKQVAPKSNISKEQLAIKSNQVYKSMKFNKDTEFHDFSPFTNQKREFLQDASEDNKMKLNRNRYILLRDQIQSMHNEQNFLNKINIPIIENDKKEDVSRHVRFSEFNEYKTIELTDTSSISTESLITKNFSDEKSDSSVETSSTEILPVSFETPSSVVMESKMHKTQICEDMIENNDFTCNIDMCQYVCPRDELSDSEDQIFNDETSNLHKCDQNNLTPQEIDDFCNIETLKKHTEFCNNKKIDEYVNNYDNAVEDQENIKDLQETDETIFKSELLKNRLLELEQEINIFRKENTALSMQRKKLREDYQNLRKEYAEKEKKFEENKKQIEERLQEERKKLAREKCALENRIRDSQEKAQQNKVERQEIQNLRQEIETLVEETRIKESRWNAAQSRQRCQMRILRIENSKLKQEIEELQNLKKNVKNKGRTGTSTNTRAIHQINKRIKMQFKESQKINDASSDDDQKLIEPILNDQNIDKGKECNYNDGKNKPQKSQTTISDIVKKRNLYENLIKEATLDLTEIPEKFDALENLNESKSDSNNTLRKDGQTNAIKSKCERLHKECDVSFNHNDDNIQLHMQNDYKYFDENKKDLTSSTADKLLNLDIEERSSSCRNNTNTDKQSMTQIEHTDGSIEYRFVNGNIKKVFPDQGITQLMYYNGDVRETNRAGRIKYFYASTHTWHTTMPDGLEILEFADGQIERRLLNGTVEVSFPDGSMRILELDGTEKWTLPDGTLIKILTNGEKILTLPNGQCEIHTDTHKRREYPDGTIKLIYLDGTQETRYSNGRIRFKDKDGNLIRDSYQ</sequence>
<evidence type="ECO:0000256" key="1">
    <source>
        <dbReference type="ARBA" id="ARBA00005627"/>
    </source>
</evidence>
<dbReference type="GO" id="GO:0005813">
    <property type="term" value="C:centrosome"/>
    <property type="evidence" value="ECO:0007669"/>
    <property type="project" value="TreeGrafter"/>
</dbReference>
<dbReference type="Pfam" id="PF07202">
    <property type="entry name" value="Tcp10_C"/>
    <property type="match status" value="3"/>
</dbReference>
<evidence type="ECO:0000313" key="7">
    <source>
        <dbReference type="Proteomes" id="UP001177670"/>
    </source>
</evidence>
<evidence type="ECO:0000313" key="6">
    <source>
        <dbReference type="EMBL" id="KAK1121831.1"/>
    </source>
</evidence>
<gene>
    <name evidence="6" type="ORF">K0M31_010143</name>
</gene>
<dbReference type="Pfam" id="PF25779">
    <property type="entry name" value="Tubulin-bind_CPAP"/>
    <property type="match status" value="1"/>
</dbReference>
<dbReference type="Proteomes" id="UP001177670">
    <property type="component" value="Unassembled WGS sequence"/>
</dbReference>
<organism evidence="6 7">
    <name type="scientific">Melipona bicolor</name>
    <dbReference type="NCBI Taxonomy" id="60889"/>
    <lineage>
        <taxon>Eukaryota</taxon>
        <taxon>Metazoa</taxon>
        <taxon>Ecdysozoa</taxon>
        <taxon>Arthropoda</taxon>
        <taxon>Hexapoda</taxon>
        <taxon>Insecta</taxon>
        <taxon>Pterygota</taxon>
        <taxon>Neoptera</taxon>
        <taxon>Endopterygota</taxon>
        <taxon>Hymenoptera</taxon>
        <taxon>Apocrita</taxon>
        <taxon>Aculeata</taxon>
        <taxon>Apoidea</taxon>
        <taxon>Anthophila</taxon>
        <taxon>Apidae</taxon>
        <taxon>Melipona</taxon>
    </lineage>
</organism>
<dbReference type="Gene3D" id="2.60.450.20">
    <property type="match status" value="1"/>
</dbReference>
<dbReference type="GO" id="GO:0060271">
    <property type="term" value="P:cilium assembly"/>
    <property type="evidence" value="ECO:0007669"/>
    <property type="project" value="TreeGrafter"/>
</dbReference>
<keyword evidence="2" id="KW-0175">Coiled coil</keyword>
<feature type="domain" description="Centromere protein J C-terminal" evidence="4">
    <location>
        <begin position="1157"/>
        <end position="1187"/>
    </location>
</feature>
<evidence type="ECO:0000259" key="5">
    <source>
        <dbReference type="Pfam" id="PF25779"/>
    </source>
</evidence>
<feature type="region of interest" description="Disordered" evidence="3">
    <location>
        <begin position="876"/>
        <end position="895"/>
    </location>
</feature>
<dbReference type="GO" id="GO:0061511">
    <property type="term" value="P:centriole elongation"/>
    <property type="evidence" value="ECO:0007669"/>
    <property type="project" value="TreeGrafter"/>
</dbReference>
<evidence type="ECO:0008006" key="8">
    <source>
        <dbReference type="Google" id="ProtNLM"/>
    </source>
</evidence>
<keyword evidence="7" id="KW-1185">Reference proteome</keyword>
<evidence type="ECO:0000256" key="3">
    <source>
        <dbReference type="SAM" id="MobiDB-lite"/>
    </source>
</evidence>
<comment type="caution">
    <text evidence="6">The sequence shown here is derived from an EMBL/GenBank/DDBJ whole genome shotgun (WGS) entry which is preliminary data.</text>
</comment>
<dbReference type="EMBL" id="JAHYIQ010000025">
    <property type="protein sequence ID" value="KAK1121831.1"/>
    <property type="molecule type" value="Genomic_DNA"/>
</dbReference>
<evidence type="ECO:0000256" key="2">
    <source>
        <dbReference type="SAM" id="Coils"/>
    </source>
</evidence>
<feature type="compositionally biased region" description="Basic and acidic residues" evidence="3">
    <location>
        <begin position="876"/>
        <end position="888"/>
    </location>
</feature>
<evidence type="ECO:0000259" key="4">
    <source>
        <dbReference type="Pfam" id="PF07202"/>
    </source>
</evidence>
<name>A0AA40FN61_9HYME</name>
<dbReference type="PANTHER" id="PTHR10331">
    <property type="entry name" value="T COMPLEX PROTEIN 10"/>
    <property type="match status" value="1"/>
</dbReference>
<comment type="similarity">
    <text evidence="1">Belongs to the TCP10 family.</text>
</comment>
<dbReference type="GO" id="GO:0005814">
    <property type="term" value="C:centriole"/>
    <property type="evidence" value="ECO:0007669"/>
    <property type="project" value="TreeGrafter"/>
</dbReference>
<dbReference type="InterPro" id="IPR047002">
    <property type="entry name" value="Tcp10_C_sf"/>
</dbReference>
<feature type="domain" description="Centromere protein J C-terminal" evidence="4">
    <location>
        <begin position="1121"/>
        <end position="1154"/>
    </location>
</feature>
<feature type="domain" description="Centromere protein J C-terminal" evidence="4">
    <location>
        <begin position="1084"/>
        <end position="1117"/>
    </location>
</feature>
<feature type="domain" description="CENPJ tubulin-binding region" evidence="5">
    <location>
        <begin position="187"/>
        <end position="235"/>
    </location>
</feature>
<dbReference type="GO" id="GO:0015631">
    <property type="term" value="F:tubulin binding"/>
    <property type="evidence" value="ECO:0007669"/>
    <property type="project" value="TreeGrafter"/>
</dbReference>
<reference evidence="6" key="1">
    <citation type="submission" date="2021-10" db="EMBL/GenBank/DDBJ databases">
        <title>Melipona bicolor Genome sequencing and assembly.</title>
        <authorList>
            <person name="Araujo N.S."/>
            <person name="Arias M.C."/>
        </authorList>
    </citation>
    <scope>NUCLEOTIDE SEQUENCE</scope>
    <source>
        <strain evidence="6">USP_2M_L1-L4_2017</strain>
        <tissue evidence="6">Whole body</tissue>
    </source>
</reference>
<accession>A0AA40FN61</accession>
<dbReference type="AlphaFoldDB" id="A0AA40FN61"/>
<dbReference type="PANTHER" id="PTHR10331:SF6">
    <property type="entry name" value="SPINDLE ASSEMBLY ABNORMAL 4"/>
    <property type="match status" value="1"/>
</dbReference>
<dbReference type="InterPro" id="IPR009852">
    <property type="entry name" value="CENPJ_C_dom"/>
</dbReference>
<proteinExistence type="inferred from homology"/>
<feature type="coiled-coil region" evidence="2">
    <location>
        <begin position="671"/>
        <end position="828"/>
    </location>
</feature>
<dbReference type="InterPro" id="IPR058029">
    <property type="entry name" value="Tubulin-bd_CENPJ"/>
</dbReference>
<protein>
    <recommendedName>
        <fullName evidence="8">Centromere protein J</fullName>
    </recommendedName>
</protein>
<dbReference type="InterPro" id="IPR026581">
    <property type="entry name" value="TCP10L/CENPJ"/>
</dbReference>